<dbReference type="InterPro" id="IPR006373">
    <property type="entry name" value="VSA_Rifin"/>
</dbReference>
<feature type="signal peptide" evidence="3">
    <location>
        <begin position="1"/>
        <end position="24"/>
    </location>
</feature>
<dbReference type="Proteomes" id="UP000030697">
    <property type="component" value="Unassembled WGS sequence"/>
</dbReference>
<evidence type="ECO:0000313" key="4">
    <source>
        <dbReference type="EMBL" id="EWC75613.1"/>
    </source>
</evidence>
<evidence type="ECO:0000256" key="2">
    <source>
        <dbReference type="SAM" id="Phobius"/>
    </source>
</evidence>
<name>W7JKV6_PLAFA</name>
<feature type="transmembrane region" description="Helical" evidence="2">
    <location>
        <begin position="270"/>
        <end position="294"/>
    </location>
</feature>
<protein>
    <submittedName>
        <fullName evidence="4">Surface antigen</fullName>
    </submittedName>
</protein>
<feature type="chain" id="PRO_5004896562" evidence="3">
    <location>
        <begin position="25"/>
        <end position="314"/>
    </location>
</feature>
<proteinExistence type="predicted"/>
<evidence type="ECO:0000313" key="5">
    <source>
        <dbReference type="Proteomes" id="UP000030697"/>
    </source>
</evidence>
<dbReference type="Pfam" id="PF02009">
    <property type="entry name" value="RIFIN"/>
    <property type="match status" value="1"/>
</dbReference>
<dbReference type="OrthoDB" id="379152at2759"/>
<keyword evidence="2" id="KW-0812">Transmembrane</keyword>
<organism evidence="4 5">
    <name type="scientific">Plasmodium falciparum UGT5.1</name>
    <dbReference type="NCBI Taxonomy" id="1237627"/>
    <lineage>
        <taxon>Eukaryota</taxon>
        <taxon>Sar</taxon>
        <taxon>Alveolata</taxon>
        <taxon>Apicomplexa</taxon>
        <taxon>Aconoidasida</taxon>
        <taxon>Haemosporida</taxon>
        <taxon>Plasmodiidae</taxon>
        <taxon>Plasmodium</taxon>
        <taxon>Plasmodium (Laverania)</taxon>
    </lineage>
</organism>
<feature type="coiled-coil region" evidence="1">
    <location>
        <begin position="67"/>
        <end position="94"/>
    </location>
</feature>
<reference evidence="4 5" key="1">
    <citation type="submission" date="2013-02" db="EMBL/GenBank/DDBJ databases">
        <title>The Genome Sequence of Plasmodium falciparum UGT5.1.</title>
        <authorList>
            <consortium name="The Broad Institute Genome Sequencing Platform"/>
            <consortium name="The Broad Institute Genome Sequencing Center for Infectious Disease"/>
            <person name="Neafsey D."/>
            <person name="Cheeseman I."/>
            <person name="Volkman S."/>
            <person name="Adams J."/>
            <person name="Walker B."/>
            <person name="Young S.K."/>
            <person name="Zeng Q."/>
            <person name="Gargeya S."/>
            <person name="Fitzgerald M."/>
            <person name="Haas B."/>
            <person name="Abouelleil A."/>
            <person name="Alvarado L."/>
            <person name="Arachchi H.M."/>
            <person name="Berlin A.M."/>
            <person name="Chapman S.B."/>
            <person name="Dewar J."/>
            <person name="Goldberg J."/>
            <person name="Griggs A."/>
            <person name="Gujja S."/>
            <person name="Hansen M."/>
            <person name="Howarth C."/>
            <person name="Imamovic A."/>
            <person name="Larimer J."/>
            <person name="McCowan C."/>
            <person name="Murphy C."/>
            <person name="Neiman D."/>
            <person name="Pearson M."/>
            <person name="Priest M."/>
            <person name="Roberts A."/>
            <person name="Saif S."/>
            <person name="Shea T."/>
            <person name="Sisk P."/>
            <person name="Sykes S."/>
            <person name="Wortman J."/>
            <person name="Nusbaum C."/>
            <person name="Birren B."/>
        </authorList>
    </citation>
    <scope>NUCLEOTIDE SEQUENCE [LARGE SCALE GENOMIC DNA]</scope>
    <source>
        <strain evidence="4 5">UGT5.1</strain>
    </source>
</reference>
<dbReference type="EMBL" id="KE124634">
    <property type="protein sequence ID" value="EWC75613.1"/>
    <property type="molecule type" value="Genomic_DNA"/>
</dbReference>
<keyword evidence="2" id="KW-0472">Membrane</keyword>
<evidence type="ECO:0000256" key="3">
    <source>
        <dbReference type="SAM" id="SignalP"/>
    </source>
</evidence>
<keyword evidence="2" id="KW-1133">Transmembrane helix</keyword>
<keyword evidence="3" id="KW-0732">Signal</keyword>
<sequence length="314" mass="34838">MKLLYSKILLFALALNILLTSYYAHNKNKPSITSHHTQTNRSLCECDTQSSNYDKDTGMKSVMQQFDDRTSQRFEEYQERMKEKRQKRKEQRDKNVQEIIEKDKMEGSFAEKIEKGCLRCGCGLGVVAAGVGIIGPIAVKGLENAALLVAAQKGVEAGIAKAIKGLGEIYGLSALSHSYWAVKINGTNFFEPNRLVTIVNEVYLMCEDIQAAKETHFCSAMGSLSEQSTVLPVKTISPMAAGAAGEAGKAAKIAEAAQIDLVNAASYNSYIAIAYSVISILIILLFMIIIYLILRYRRKKKMNKKLQYTKLLNQ</sequence>
<keyword evidence="1" id="KW-0175">Coiled coil</keyword>
<accession>W7JKV6</accession>
<dbReference type="AlphaFoldDB" id="W7JKV6"/>
<evidence type="ECO:0000256" key="1">
    <source>
        <dbReference type="SAM" id="Coils"/>
    </source>
</evidence>
<gene>
    <name evidence="4" type="ORF">C923_03719</name>
</gene>